<evidence type="ECO:0000313" key="2">
    <source>
        <dbReference type="Proteomes" id="UP000051913"/>
    </source>
</evidence>
<name>A0A0R3M9P6_9BRAD</name>
<evidence type="ECO:0000313" key="1">
    <source>
        <dbReference type="EMBL" id="KRR14541.1"/>
    </source>
</evidence>
<protein>
    <submittedName>
        <fullName evidence="1">Uncharacterized protein</fullName>
    </submittedName>
</protein>
<dbReference type="RefSeq" id="WP_057848407.1">
    <property type="nucleotide sequence ID" value="NZ_LLXX01000006.1"/>
</dbReference>
<dbReference type="EMBL" id="LLXX01000006">
    <property type="protein sequence ID" value="KRR14541.1"/>
    <property type="molecule type" value="Genomic_DNA"/>
</dbReference>
<comment type="caution">
    <text evidence="1">The sequence shown here is derived from an EMBL/GenBank/DDBJ whole genome shotgun (WGS) entry which is preliminary data.</text>
</comment>
<gene>
    <name evidence="1" type="ORF">CP49_25860</name>
</gene>
<sequence length="89" mass="9609">MTPHDQQRLADVVTSFIEGCGLYPPLYVIAIGSNGAVSVSLHTRREVKQVCGHQPGRMDAPITVTVVQAEDGRGSSARIEFVTTKPTMQ</sequence>
<reference evidence="1 2" key="1">
    <citation type="submission" date="2014-03" db="EMBL/GenBank/DDBJ databases">
        <title>Bradyrhizobium valentinum sp. nov., isolated from effective nodules of Lupinus mariae-josephae, a lupine endemic of basic-lime soils in Eastern Spain.</title>
        <authorList>
            <person name="Duran D."/>
            <person name="Rey L."/>
            <person name="Navarro A."/>
            <person name="Busquets A."/>
            <person name="Imperial J."/>
            <person name="Ruiz-Argueso T."/>
        </authorList>
    </citation>
    <scope>NUCLEOTIDE SEQUENCE [LARGE SCALE GENOMIC DNA]</scope>
    <source>
        <strain evidence="1 2">LmjM3</strain>
    </source>
</reference>
<keyword evidence="2" id="KW-1185">Reference proteome</keyword>
<dbReference type="AlphaFoldDB" id="A0A0R3M9P6"/>
<organism evidence="1 2">
    <name type="scientific">Bradyrhizobium valentinum</name>
    <dbReference type="NCBI Taxonomy" id="1518501"/>
    <lineage>
        <taxon>Bacteria</taxon>
        <taxon>Pseudomonadati</taxon>
        <taxon>Pseudomonadota</taxon>
        <taxon>Alphaproteobacteria</taxon>
        <taxon>Hyphomicrobiales</taxon>
        <taxon>Nitrobacteraceae</taxon>
        <taxon>Bradyrhizobium</taxon>
    </lineage>
</organism>
<dbReference type="Proteomes" id="UP000051913">
    <property type="component" value="Unassembled WGS sequence"/>
</dbReference>
<proteinExistence type="predicted"/>
<accession>A0A0R3M9P6</accession>